<keyword evidence="2" id="KW-1185">Reference proteome</keyword>
<name>D2RXS7_HALTV</name>
<dbReference type="KEGG" id="htu:Htur_0866"/>
<sequence length="39" mass="4369">MAEYAAERCADCNGKQKRRADGSIWCPNCALFRPTPLKP</sequence>
<reference evidence="1 2" key="1">
    <citation type="journal article" date="2010" name="Stand. Genomic Sci.">
        <title>Complete genome sequence of Haloterrigena turkmenica type strain (4k).</title>
        <authorList>
            <person name="Saunders E."/>
            <person name="Tindall B.J."/>
            <person name="Fahnrich R."/>
            <person name="Lapidus A."/>
            <person name="Copeland A."/>
            <person name="Del Rio T.G."/>
            <person name="Lucas S."/>
            <person name="Chen F."/>
            <person name="Tice H."/>
            <person name="Cheng J.F."/>
            <person name="Han C."/>
            <person name="Detter J.C."/>
            <person name="Bruce D."/>
            <person name="Goodwin L."/>
            <person name="Chain P."/>
            <person name="Pitluck S."/>
            <person name="Pati A."/>
            <person name="Ivanova N."/>
            <person name="Mavromatis K."/>
            <person name="Chen A."/>
            <person name="Palaniappan K."/>
            <person name="Land M."/>
            <person name="Hauser L."/>
            <person name="Chang Y.J."/>
            <person name="Jeffries C.D."/>
            <person name="Brettin T."/>
            <person name="Rohde M."/>
            <person name="Goker M."/>
            <person name="Bristow J."/>
            <person name="Eisen J.A."/>
            <person name="Markowitz V."/>
            <person name="Hugenholtz P."/>
            <person name="Klenk H.P."/>
            <person name="Kyrpides N.C."/>
        </authorList>
    </citation>
    <scope>NUCLEOTIDE SEQUENCE [LARGE SCALE GENOMIC DNA]</scope>
    <source>
        <strain evidence="2">ATCC 51198 / DSM 5511 / JCM 9101 / NCIMB 13204 / VKM B-1734 / 4k</strain>
    </source>
</reference>
<dbReference type="AlphaFoldDB" id="D2RXS7"/>
<dbReference type="eggNOG" id="ENOG502N5JQ">
    <property type="taxonomic scope" value="Archaea"/>
</dbReference>
<dbReference type="EMBL" id="CP001860">
    <property type="protein sequence ID" value="ADB59761.1"/>
    <property type="molecule type" value="Genomic_DNA"/>
</dbReference>
<dbReference type="Proteomes" id="UP000001903">
    <property type="component" value="Chromosome"/>
</dbReference>
<dbReference type="STRING" id="543526.Htur_0866"/>
<evidence type="ECO:0000313" key="1">
    <source>
        <dbReference type="EMBL" id="ADB59761.1"/>
    </source>
</evidence>
<organism evidence="1 2">
    <name type="scientific">Haloterrigena turkmenica (strain ATCC 51198 / DSM 5511 / JCM 9101 / NCIMB 13204 / VKM B-1734 / 4k)</name>
    <name type="common">Halococcus turkmenicus</name>
    <dbReference type="NCBI Taxonomy" id="543526"/>
    <lineage>
        <taxon>Archaea</taxon>
        <taxon>Methanobacteriati</taxon>
        <taxon>Methanobacteriota</taxon>
        <taxon>Stenosarchaea group</taxon>
        <taxon>Halobacteria</taxon>
        <taxon>Halobacteriales</taxon>
        <taxon>Natrialbaceae</taxon>
        <taxon>Haloterrigena</taxon>
    </lineage>
</organism>
<dbReference type="HOGENOM" id="CLU_3302653_0_0_2"/>
<accession>D2RXS7</accession>
<gene>
    <name evidence="1" type="ordered locus">Htur_0866</name>
</gene>
<protein>
    <submittedName>
        <fullName evidence="1">Uncharacterized protein</fullName>
    </submittedName>
</protein>
<proteinExistence type="predicted"/>
<evidence type="ECO:0000313" key="2">
    <source>
        <dbReference type="Proteomes" id="UP000001903"/>
    </source>
</evidence>